<accession>A0ACC1MZ93</accession>
<name>A0ACC1MZ93_9PEZI</name>
<dbReference type="Proteomes" id="UP001143856">
    <property type="component" value="Unassembled WGS sequence"/>
</dbReference>
<evidence type="ECO:0000313" key="1">
    <source>
        <dbReference type="EMBL" id="KAJ2972315.1"/>
    </source>
</evidence>
<proteinExistence type="predicted"/>
<comment type="caution">
    <text evidence="1">The sequence shown here is derived from an EMBL/GenBank/DDBJ whole genome shotgun (WGS) entry which is preliminary data.</text>
</comment>
<evidence type="ECO:0000313" key="2">
    <source>
        <dbReference type="Proteomes" id="UP001143856"/>
    </source>
</evidence>
<organism evidence="1 2">
    <name type="scientific">Xylaria curta</name>
    <dbReference type="NCBI Taxonomy" id="42375"/>
    <lineage>
        <taxon>Eukaryota</taxon>
        <taxon>Fungi</taxon>
        <taxon>Dikarya</taxon>
        <taxon>Ascomycota</taxon>
        <taxon>Pezizomycotina</taxon>
        <taxon>Sordariomycetes</taxon>
        <taxon>Xylariomycetidae</taxon>
        <taxon>Xylariales</taxon>
        <taxon>Xylariaceae</taxon>
        <taxon>Xylaria</taxon>
    </lineage>
</organism>
<protein>
    <submittedName>
        <fullName evidence="1">Uncharacterized protein</fullName>
    </submittedName>
</protein>
<gene>
    <name evidence="1" type="ORF">NUW58_g9209</name>
</gene>
<sequence length="364" mass="40860">MVSGRRLKGTDQTNYKGDCKNACHRPTNVNVFHETHKHTQAQAQAPRPQYASSSYSESSIEVDRHHQPHYSAIDRIEHEYRARVQPSVYRDEIRFEERTTVTGATVDTPAHIPHYADKVSFTEETVDTPKATPSYHKDVKITEETVEYPRHSSAYQKSRMGYYDEDGHYHSFRHGLHKMADRIFHSDGERVEVIRENHHHHHAPAPVSRPSGGSGAIPNTVTIPCNHIRMGDILMLQGRPCQVIRISTSAATGQHRYLGVDLFSKQLHEESSFVSNPAPSVVVQTMLGPVFKQYRVLDIQNGTVTAMTETGDVKTGLPVIDQSGLYSRLSTAFHKGHGSVRALVLNDHGNELVVDVKVVHGSRL</sequence>
<dbReference type="EMBL" id="JAPDGR010003191">
    <property type="protein sequence ID" value="KAJ2972315.1"/>
    <property type="molecule type" value="Genomic_DNA"/>
</dbReference>
<keyword evidence="2" id="KW-1185">Reference proteome</keyword>
<reference evidence="1" key="1">
    <citation type="submission" date="2022-10" db="EMBL/GenBank/DDBJ databases">
        <title>Genome Sequence of Xylaria curta.</title>
        <authorList>
            <person name="Buettner E."/>
        </authorList>
    </citation>
    <scope>NUCLEOTIDE SEQUENCE</scope>
    <source>
        <strain evidence="1">Babe10</strain>
    </source>
</reference>